<keyword evidence="2" id="KW-0489">Methyltransferase</keyword>
<dbReference type="RefSeq" id="WP_187596679.1">
    <property type="nucleotide sequence ID" value="NZ_CP060714.1"/>
</dbReference>
<dbReference type="InterPro" id="IPR013216">
    <property type="entry name" value="Methyltransf_11"/>
</dbReference>
<dbReference type="SUPFAM" id="SSF53335">
    <property type="entry name" value="S-adenosyl-L-methionine-dependent methyltransferases"/>
    <property type="match status" value="1"/>
</dbReference>
<gene>
    <name evidence="2" type="ORF">H9K76_17975</name>
</gene>
<evidence type="ECO:0000259" key="1">
    <source>
        <dbReference type="Pfam" id="PF08241"/>
    </source>
</evidence>
<dbReference type="InterPro" id="IPR029063">
    <property type="entry name" value="SAM-dependent_MTases_sf"/>
</dbReference>
<sequence length="230" mass="25840">MNFEAARQLVASVTHWHHRFEIYPEVITPGSYDPGFLLDEIGFPADLTGQRVLDIGPSDGFFSLAAQKLGAHVVAVDYRAKDAHGFGAMERITGRSFEYHCANIFDLDASKLGTFDHVLFLGVLYHLPDMMKALAIVRSLRHGAMYIESNAANELPQHIALARYYEQDTLAGDITNFWSPNAACIRDMAKDCAFDLVTDKTWGDRYFGRYTVNNDPARRRKMQLGYGLLA</sequence>
<reference evidence="2 3" key="1">
    <citation type="submission" date="2020-08" db="EMBL/GenBank/DDBJ databases">
        <title>Genome sequence of Diaphorobacter ruginosibacter DSM 27467T.</title>
        <authorList>
            <person name="Hyun D.-W."/>
            <person name="Bae J.-W."/>
        </authorList>
    </citation>
    <scope>NUCLEOTIDE SEQUENCE [LARGE SCALE GENOMIC DNA]</scope>
    <source>
        <strain evidence="2 3">DSM 27467</strain>
    </source>
</reference>
<proteinExistence type="predicted"/>
<evidence type="ECO:0000313" key="3">
    <source>
        <dbReference type="Proteomes" id="UP000515811"/>
    </source>
</evidence>
<dbReference type="Pfam" id="PF08241">
    <property type="entry name" value="Methyltransf_11"/>
    <property type="match status" value="1"/>
</dbReference>
<dbReference type="Proteomes" id="UP000515811">
    <property type="component" value="Chromosome"/>
</dbReference>
<feature type="domain" description="Methyltransferase type 11" evidence="1">
    <location>
        <begin position="53"/>
        <end position="144"/>
    </location>
</feature>
<dbReference type="Gene3D" id="3.40.50.150">
    <property type="entry name" value="Vaccinia Virus protein VP39"/>
    <property type="match status" value="1"/>
</dbReference>
<dbReference type="KEGG" id="drg:H9K76_17975"/>
<keyword evidence="2" id="KW-0808">Transferase</keyword>
<dbReference type="AlphaFoldDB" id="A0A7G9RLD8"/>
<protein>
    <submittedName>
        <fullName evidence="2">Methyltransferase domain-containing protein</fullName>
    </submittedName>
</protein>
<keyword evidence="3" id="KW-1185">Reference proteome</keyword>
<dbReference type="GO" id="GO:0008757">
    <property type="term" value="F:S-adenosylmethionine-dependent methyltransferase activity"/>
    <property type="evidence" value="ECO:0007669"/>
    <property type="project" value="InterPro"/>
</dbReference>
<dbReference type="CDD" id="cd02440">
    <property type="entry name" value="AdoMet_MTases"/>
    <property type="match status" value="1"/>
</dbReference>
<accession>A0A7G9RLD8</accession>
<evidence type="ECO:0000313" key="2">
    <source>
        <dbReference type="EMBL" id="QNN56413.1"/>
    </source>
</evidence>
<dbReference type="GO" id="GO:0032259">
    <property type="term" value="P:methylation"/>
    <property type="evidence" value="ECO:0007669"/>
    <property type="project" value="UniProtKB-KW"/>
</dbReference>
<dbReference type="EMBL" id="CP060714">
    <property type="protein sequence ID" value="QNN56413.1"/>
    <property type="molecule type" value="Genomic_DNA"/>
</dbReference>
<organism evidence="2 3">
    <name type="scientific">Diaphorobacter ruginosibacter</name>
    <dbReference type="NCBI Taxonomy" id="1715720"/>
    <lineage>
        <taxon>Bacteria</taxon>
        <taxon>Pseudomonadati</taxon>
        <taxon>Pseudomonadota</taxon>
        <taxon>Betaproteobacteria</taxon>
        <taxon>Burkholderiales</taxon>
        <taxon>Comamonadaceae</taxon>
        <taxon>Diaphorobacter</taxon>
    </lineage>
</organism>
<name>A0A7G9RLD8_9BURK</name>